<evidence type="ECO:0000256" key="10">
    <source>
        <dbReference type="RuleBase" id="RU363066"/>
    </source>
</evidence>
<protein>
    <recommendedName>
        <fullName evidence="3 10">Gluconokinase</fullName>
        <ecNumber evidence="3 10">2.7.1.12</ecNumber>
    </recommendedName>
</protein>
<comment type="caution">
    <text evidence="11">The sequence shown here is derived from an EMBL/GenBank/DDBJ whole genome shotgun (WGS) entry which is preliminary data.</text>
</comment>
<evidence type="ECO:0000256" key="2">
    <source>
        <dbReference type="ARBA" id="ARBA00008420"/>
    </source>
</evidence>
<dbReference type="PANTHER" id="PTHR43442">
    <property type="entry name" value="GLUCONOKINASE-RELATED"/>
    <property type="match status" value="1"/>
</dbReference>
<dbReference type="GO" id="GO:0005737">
    <property type="term" value="C:cytoplasm"/>
    <property type="evidence" value="ECO:0007669"/>
    <property type="project" value="TreeGrafter"/>
</dbReference>
<dbReference type="CDD" id="cd02021">
    <property type="entry name" value="GntK"/>
    <property type="match status" value="1"/>
</dbReference>
<comment type="similarity">
    <text evidence="2 10">Belongs to the gluconokinase GntK/GntV family.</text>
</comment>
<organism evidence="11 12">
    <name type="scientific">Chelativorans petroleitrophicus</name>
    <dbReference type="NCBI Taxonomy" id="2975484"/>
    <lineage>
        <taxon>Bacteria</taxon>
        <taxon>Pseudomonadati</taxon>
        <taxon>Pseudomonadota</taxon>
        <taxon>Alphaproteobacteria</taxon>
        <taxon>Hyphomicrobiales</taxon>
        <taxon>Phyllobacteriaceae</taxon>
        <taxon>Chelativorans</taxon>
    </lineage>
</organism>
<dbReference type="InterPro" id="IPR031322">
    <property type="entry name" value="Shikimate/glucono_kinase"/>
</dbReference>
<proteinExistence type="inferred from homology"/>
<gene>
    <name evidence="11" type="ORF">NYR54_18605</name>
</gene>
<evidence type="ECO:0000313" key="11">
    <source>
        <dbReference type="EMBL" id="MCT8992263.1"/>
    </source>
</evidence>
<sequence length="165" mass="17922">MGVSGCGKTTVGTCLATRLGLHFVEGDSLHPAANFEKMAAGIPLQDEDRWPWLDTIAATIAVAATQNRGLVVSCSALKKIYRDRLRAAADGKLMFVFLHGSKELLAERMDARIGHFMPPSLLESQIATLEEPHDEDNVIAIEIAAPIENIVSAVMRELRIGQESL</sequence>
<keyword evidence="4 10" id="KW-0808">Transferase</keyword>
<accession>A0A9X2XBB5</accession>
<dbReference type="AlphaFoldDB" id="A0A9X2XBB5"/>
<dbReference type="GO" id="GO:0046316">
    <property type="term" value="F:gluconokinase activity"/>
    <property type="evidence" value="ECO:0007669"/>
    <property type="project" value="UniProtKB-EC"/>
</dbReference>
<dbReference type="EMBL" id="JAODNV010000034">
    <property type="protein sequence ID" value="MCT8992263.1"/>
    <property type="molecule type" value="Genomic_DNA"/>
</dbReference>
<evidence type="ECO:0000256" key="9">
    <source>
        <dbReference type="ARBA" id="ARBA00048090"/>
    </source>
</evidence>
<evidence type="ECO:0000256" key="4">
    <source>
        <dbReference type="ARBA" id="ARBA00022679"/>
    </source>
</evidence>
<evidence type="ECO:0000313" key="12">
    <source>
        <dbReference type="Proteomes" id="UP001149009"/>
    </source>
</evidence>
<keyword evidence="8" id="KW-0311">Gluconate utilization</keyword>
<dbReference type="Proteomes" id="UP001149009">
    <property type="component" value="Unassembled WGS sequence"/>
</dbReference>
<keyword evidence="5 10" id="KW-0547">Nucleotide-binding</keyword>
<dbReference type="InterPro" id="IPR006001">
    <property type="entry name" value="Therm_gnt_kin"/>
</dbReference>
<name>A0A9X2XBB5_9HYPH</name>
<evidence type="ECO:0000256" key="6">
    <source>
        <dbReference type="ARBA" id="ARBA00022777"/>
    </source>
</evidence>
<dbReference type="InterPro" id="IPR027417">
    <property type="entry name" value="P-loop_NTPase"/>
</dbReference>
<dbReference type="Gene3D" id="3.40.50.300">
    <property type="entry name" value="P-loop containing nucleotide triphosphate hydrolases"/>
    <property type="match status" value="1"/>
</dbReference>
<dbReference type="GO" id="GO:0005524">
    <property type="term" value="F:ATP binding"/>
    <property type="evidence" value="ECO:0007669"/>
    <property type="project" value="UniProtKB-KW"/>
</dbReference>
<keyword evidence="7 10" id="KW-0067">ATP-binding</keyword>
<dbReference type="EC" id="2.7.1.12" evidence="3 10"/>
<evidence type="ECO:0000256" key="7">
    <source>
        <dbReference type="ARBA" id="ARBA00022840"/>
    </source>
</evidence>
<dbReference type="Pfam" id="PF01202">
    <property type="entry name" value="SKI"/>
    <property type="match status" value="1"/>
</dbReference>
<reference evidence="11" key="1">
    <citation type="submission" date="2022-08" db="EMBL/GenBank/DDBJ databases">
        <title>Chelativorans sichuanense sp. nov., a paraffin oil-degrading bacterium isolated from a mixture of oil-based drill cuttings and paddy soil.</title>
        <authorList>
            <person name="Yu J."/>
            <person name="Liu H."/>
            <person name="Chen Q."/>
        </authorList>
    </citation>
    <scope>NUCLEOTIDE SEQUENCE</scope>
    <source>
        <strain evidence="11">SCAU 2101</strain>
    </source>
</reference>
<evidence type="ECO:0000256" key="8">
    <source>
        <dbReference type="ARBA" id="ARBA00023064"/>
    </source>
</evidence>
<dbReference type="RefSeq" id="WP_261517209.1">
    <property type="nucleotide sequence ID" value="NZ_JAODNV010000034.1"/>
</dbReference>
<dbReference type="NCBIfam" id="TIGR01313">
    <property type="entry name" value="therm_gnt_kin"/>
    <property type="match status" value="1"/>
</dbReference>
<comment type="pathway">
    <text evidence="1">Carbohydrate acid metabolism.</text>
</comment>
<evidence type="ECO:0000256" key="1">
    <source>
        <dbReference type="ARBA" id="ARBA00004761"/>
    </source>
</evidence>
<dbReference type="FunFam" id="3.40.50.300:FF:000522">
    <property type="entry name" value="Gluconokinase"/>
    <property type="match status" value="1"/>
</dbReference>
<comment type="catalytic activity">
    <reaction evidence="9 10">
        <text>D-gluconate + ATP = 6-phospho-D-gluconate + ADP + H(+)</text>
        <dbReference type="Rhea" id="RHEA:19433"/>
        <dbReference type="ChEBI" id="CHEBI:15378"/>
        <dbReference type="ChEBI" id="CHEBI:18391"/>
        <dbReference type="ChEBI" id="CHEBI:30616"/>
        <dbReference type="ChEBI" id="CHEBI:58759"/>
        <dbReference type="ChEBI" id="CHEBI:456216"/>
        <dbReference type="EC" id="2.7.1.12"/>
    </reaction>
</comment>
<dbReference type="PANTHER" id="PTHR43442:SF3">
    <property type="entry name" value="GLUCONOKINASE-RELATED"/>
    <property type="match status" value="1"/>
</dbReference>
<evidence type="ECO:0000256" key="5">
    <source>
        <dbReference type="ARBA" id="ARBA00022741"/>
    </source>
</evidence>
<dbReference type="SUPFAM" id="SSF52540">
    <property type="entry name" value="P-loop containing nucleoside triphosphate hydrolases"/>
    <property type="match status" value="1"/>
</dbReference>
<keyword evidence="6 10" id="KW-0418">Kinase</keyword>
<keyword evidence="12" id="KW-1185">Reference proteome</keyword>
<evidence type="ECO:0000256" key="3">
    <source>
        <dbReference type="ARBA" id="ARBA00012054"/>
    </source>
</evidence>
<dbReference type="GO" id="GO:0019521">
    <property type="term" value="P:D-gluconate metabolic process"/>
    <property type="evidence" value="ECO:0007669"/>
    <property type="project" value="UniProtKB-KW"/>
</dbReference>